<protein>
    <submittedName>
        <fullName evidence="2">Uncharacterized protein</fullName>
    </submittedName>
</protein>
<gene>
    <name evidence="2" type="ORF">A4U43_C06F3770</name>
</gene>
<dbReference type="AlphaFoldDB" id="A0A5P1EJE1"/>
<evidence type="ECO:0000313" key="3">
    <source>
        <dbReference type="Proteomes" id="UP000243459"/>
    </source>
</evidence>
<evidence type="ECO:0000313" key="2">
    <source>
        <dbReference type="EMBL" id="ONK66062.1"/>
    </source>
</evidence>
<dbReference type="PANTHER" id="PTHR31307:SF4">
    <property type="entry name" value="TRIHELIX TRANSCRIPTION FACTOR ASIL2"/>
    <property type="match status" value="1"/>
</dbReference>
<reference evidence="3" key="1">
    <citation type="journal article" date="2017" name="Nat. Commun.">
        <title>The asparagus genome sheds light on the origin and evolution of a young Y chromosome.</title>
        <authorList>
            <person name="Harkess A."/>
            <person name="Zhou J."/>
            <person name="Xu C."/>
            <person name="Bowers J.E."/>
            <person name="Van der Hulst R."/>
            <person name="Ayyampalayam S."/>
            <person name="Mercati F."/>
            <person name="Riccardi P."/>
            <person name="McKain M.R."/>
            <person name="Kakrana A."/>
            <person name="Tang H."/>
            <person name="Ray J."/>
            <person name="Groenendijk J."/>
            <person name="Arikit S."/>
            <person name="Mathioni S.M."/>
            <person name="Nakano M."/>
            <person name="Shan H."/>
            <person name="Telgmann-Rauber A."/>
            <person name="Kanno A."/>
            <person name="Yue Z."/>
            <person name="Chen H."/>
            <person name="Li W."/>
            <person name="Chen Y."/>
            <person name="Xu X."/>
            <person name="Zhang Y."/>
            <person name="Luo S."/>
            <person name="Chen H."/>
            <person name="Gao J."/>
            <person name="Mao Z."/>
            <person name="Pires J.C."/>
            <person name="Luo M."/>
            <person name="Kudrna D."/>
            <person name="Wing R.A."/>
            <person name="Meyers B.C."/>
            <person name="Yi K."/>
            <person name="Kong H."/>
            <person name="Lavrijsen P."/>
            <person name="Sunseri F."/>
            <person name="Falavigna A."/>
            <person name="Ye Y."/>
            <person name="Leebens-Mack J.H."/>
            <person name="Chen G."/>
        </authorList>
    </citation>
    <scope>NUCLEOTIDE SEQUENCE [LARGE SCALE GENOMIC DNA]</scope>
    <source>
        <strain evidence="3">cv. DH0086</strain>
    </source>
</reference>
<dbReference type="EMBL" id="CM007386">
    <property type="protein sequence ID" value="ONK66062.1"/>
    <property type="molecule type" value="Genomic_DNA"/>
</dbReference>
<dbReference type="InterPro" id="IPR044823">
    <property type="entry name" value="ASIL1/2-like"/>
</dbReference>
<dbReference type="PANTHER" id="PTHR31307">
    <property type="entry name" value="TRIHELIX TRANSCRIPTION FACTOR ASIL2"/>
    <property type="match status" value="1"/>
</dbReference>
<organism evidence="2 3">
    <name type="scientific">Asparagus officinalis</name>
    <name type="common">Garden asparagus</name>
    <dbReference type="NCBI Taxonomy" id="4686"/>
    <lineage>
        <taxon>Eukaryota</taxon>
        <taxon>Viridiplantae</taxon>
        <taxon>Streptophyta</taxon>
        <taxon>Embryophyta</taxon>
        <taxon>Tracheophyta</taxon>
        <taxon>Spermatophyta</taxon>
        <taxon>Magnoliopsida</taxon>
        <taxon>Liliopsida</taxon>
        <taxon>Asparagales</taxon>
        <taxon>Asparagaceae</taxon>
        <taxon>Asparagoideae</taxon>
        <taxon>Asparagus</taxon>
    </lineage>
</organism>
<name>A0A5P1EJE1_ASPOF</name>
<dbReference type="GO" id="GO:0000976">
    <property type="term" value="F:transcription cis-regulatory region binding"/>
    <property type="evidence" value="ECO:0007669"/>
    <property type="project" value="TreeGrafter"/>
</dbReference>
<dbReference type="Proteomes" id="UP000243459">
    <property type="component" value="Chromosome 6"/>
</dbReference>
<sequence>MAETSNPDTNSDDPQPSAVAASIAFTVAASSSAHPPPQTLTLALPIQNPSPNPNSNPSDSWSDGATSALIDAWGERYLHLRRDNLKQPHKQEVMQLEGFKMPSGSKCLQSVP</sequence>
<proteinExistence type="predicted"/>
<dbReference type="Gramene" id="ONK66062">
    <property type="protein sequence ID" value="ONK66062"/>
    <property type="gene ID" value="A4U43_C06F3770"/>
</dbReference>
<feature type="region of interest" description="Disordered" evidence="1">
    <location>
        <begin position="29"/>
        <end position="65"/>
    </location>
</feature>
<keyword evidence="3" id="KW-1185">Reference proteome</keyword>
<accession>A0A5P1EJE1</accession>
<evidence type="ECO:0000256" key="1">
    <source>
        <dbReference type="SAM" id="MobiDB-lite"/>
    </source>
</evidence>
<dbReference type="GO" id="GO:0005634">
    <property type="term" value="C:nucleus"/>
    <property type="evidence" value="ECO:0007669"/>
    <property type="project" value="TreeGrafter"/>
</dbReference>